<evidence type="ECO:0000313" key="3">
    <source>
        <dbReference type="Proteomes" id="UP000285655"/>
    </source>
</evidence>
<evidence type="ECO:0000256" key="1">
    <source>
        <dbReference type="SAM" id="Phobius"/>
    </source>
</evidence>
<gene>
    <name evidence="2" type="ORF">C4544_04635</name>
</gene>
<keyword evidence="1" id="KW-0472">Membrane</keyword>
<name>A0A419DCA1_9BACT</name>
<reference evidence="2 3" key="1">
    <citation type="journal article" date="2017" name="ISME J.">
        <title>Energy and carbon metabolisms in a deep terrestrial subsurface fluid microbial community.</title>
        <authorList>
            <person name="Momper L."/>
            <person name="Jungbluth S.P."/>
            <person name="Lee M.D."/>
            <person name="Amend J.P."/>
        </authorList>
    </citation>
    <scope>NUCLEOTIDE SEQUENCE [LARGE SCALE GENOMIC DNA]</scope>
    <source>
        <strain evidence="2">SURF_29</strain>
    </source>
</reference>
<keyword evidence="1" id="KW-0812">Transmembrane</keyword>
<comment type="caution">
    <text evidence="2">The sequence shown here is derived from an EMBL/GenBank/DDBJ whole genome shotgun (WGS) entry which is preliminary data.</text>
</comment>
<organism evidence="2 3">
    <name type="scientific">candidate division WS5 bacterium</name>
    <dbReference type="NCBI Taxonomy" id="2093353"/>
    <lineage>
        <taxon>Bacteria</taxon>
        <taxon>candidate division WS5</taxon>
    </lineage>
</organism>
<dbReference type="Proteomes" id="UP000285655">
    <property type="component" value="Unassembled WGS sequence"/>
</dbReference>
<accession>A0A419DCA1</accession>
<sequence>KHGWAKNLPTWRPKDSNIFTRSYSQMMSGKEITGYHLSIFAFVFLLFGLPYVFGYPLTLINFLMTASFYFMFCILWDFLWFVLNPHYPLKQFKKEHLAFHHKKWFLGIPTDYWGGLFVSLLVLLPIATQTSGILWWWGINISLFAVQTFLIALFSLFILKIDKWHTS</sequence>
<dbReference type="AlphaFoldDB" id="A0A419DCA1"/>
<feature type="transmembrane region" description="Helical" evidence="1">
    <location>
        <begin position="133"/>
        <end position="159"/>
    </location>
</feature>
<protein>
    <submittedName>
        <fullName evidence="2">Uncharacterized protein</fullName>
    </submittedName>
</protein>
<feature type="transmembrane region" description="Helical" evidence="1">
    <location>
        <begin position="32"/>
        <end position="53"/>
    </location>
</feature>
<dbReference type="EMBL" id="QZJW01000040">
    <property type="protein sequence ID" value="RJO60728.1"/>
    <property type="molecule type" value="Genomic_DNA"/>
</dbReference>
<proteinExistence type="predicted"/>
<evidence type="ECO:0000313" key="2">
    <source>
        <dbReference type="EMBL" id="RJO60728.1"/>
    </source>
</evidence>
<feature type="transmembrane region" description="Helical" evidence="1">
    <location>
        <begin position="104"/>
        <end position="127"/>
    </location>
</feature>
<keyword evidence="1" id="KW-1133">Transmembrane helix</keyword>
<feature type="transmembrane region" description="Helical" evidence="1">
    <location>
        <begin position="59"/>
        <end position="83"/>
    </location>
</feature>
<feature type="non-terminal residue" evidence="2">
    <location>
        <position position="1"/>
    </location>
</feature>